<accession>A0A2V4NPD6</accession>
<name>A0A2V4NPD6_9ACTN</name>
<keyword evidence="2" id="KW-0812">Transmembrane</keyword>
<evidence type="ECO:0000313" key="4">
    <source>
        <dbReference type="Proteomes" id="UP000248039"/>
    </source>
</evidence>
<keyword evidence="2" id="KW-1133">Transmembrane helix</keyword>
<dbReference type="AlphaFoldDB" id="A0A2V4NPD6"/>
<dbReference type="Proteomes" id="UP000248039">
    <property type="component" value="Unassembled WGS sequence"/>
</dbReference>
<feature type="region of interest" description="Disordered" evidence="1">
    <location>
        <begin position="1"/>
        <end position="24"/>
    </location>
</feature>
<dbReference type="EMBL" id="PYBW01000057">
    <property type="protein sequence ID" value="PYC77703.1"/>
    <property type="molecule type" value="Genomic_DNA"/>
</dbReference>
<sequence>MQPAPVTDRQSKDRPAMPSPDDHLDQTVVLPGAPLDQTVVLDAAPLDQTVVLDAAPLDQTVALASPPVDRTTALTAAPAARAAQPVPVPVPVPEDSATMLDEEAWPTPATGEFRRFGPGVPVPTATVPLGAAAAWHGEPAEPERRRRRTFWLIPLLVLLLVLGYLGWQWWSPALTVTGVAVQTDPAGPGCNGTQTVTGTLDTKGGAGTVTYRWHRSDGTISSDITQPVPKGEHHTQVTLRWTFEGKGSMNAVATLEVVSPGSQSAAASFTYSC</sequence>
<comment type="caution">
    <text evidence="3">The sequence shown here is derived from an EMBL/GenBank/DDBJ whole genome shotgun (WGS) entry which is preliminary data.</text>
</comment>
<protein>
    <submittedName>
        <fullName evidence="3">Uncharacterized protein</fullName>
    </submittedName>
</protein>
<feature type="transmembrane region" description="Helical" evidence="2">
    <location>
        <begin position="150"/>
        <end position="170"/>
    </location>
</feature>
<gene>
    <name evidence="3" type="ORF">C7C46_18085</name>
</gene>
<keyword evidence="2" id="KW-0472">Membrane</keyword>
<evidence type="ECO:0000256" key="1">
    <source>
        <dbReference type="SAM" id="MobiDB-lite"/>
    </source>
</evidence>
<evidence type="ECO:0000256" key="2">
    <source>
        <dbReference type="SAM" id="Phobius"/>
    </source>
</evidence>
<evidence type="ECO:0000313" key="3">
    <source>
        <dbReference type="EMBL" id="PYC77703.1"/>
    </source>
</evidence>
<feature type="compositionally biased region" description="Basic and acidic residues" evidence="1">
    <location>
        <begin position="9"/>
        <end position="24"/>
    </location>
</feature>
<proteinExistence type="predicted"/>
<keyword evidence="4" id="KW-1185">Reference proteome</keyword>
<reference evidence="3 4" key="1">
    <citation type="submission" date="2018-03" db="EMBL/GenBank/DDBJ databases">
        <title>Bioinformatic expansion and discovery of thiopeptide antibiotics.</title>
        <authorList>
            <person name="Schwalen C.J."/>
            <person name="Hudson G.A."/>
            <person name="Mitchell D.A."/>
        </authorList>
    </citation>
    <scope>NUCLEOTIDE SEQUENCE [LARGE SCALE GENOMIC DNA]</scope>
    <source>
        <strain evidence="3 4">ATCC 21389</strain>
    </source>
</reference>
<organism evidence="3 4">
    <name type="scientific">Streptomyces tateyamensis</name>
    <dbReference type="NCBI Taxonomy" id="565073"/>
    <lineage>
        <taxon>Bacteria</taxon>
        <taxon>Bacillati</taxon>
        <taxon>Actinomycetota</taxon>
        <taxon>Actinomycetes</taxon>
        <taxon>Kitasatosporales</taxon>
        <taxon>Streptomycetaceae</taxon>
        <taxon>Streptomyces</taxon>
    </lineage>
</organism>